<dbReference type="AlphaFoldDB" id="A0A318MZ53"/>
<keyword evidence="2" id="KW-0472">Membrane</keyword>
<dbReference type="PANTHER" id="PTHR30188">
    <property type="entry name" value="ABC TRANSPORTER PERMEASE PROTEIN-RELATED"/>
    <property type="match status" value="1"/>
</dbReference>
<proteinExistence type="predicted"/>
<feature type="transmembrane region" description="Helical" evidence="2">
    <location>
        <begin position="292"/>
        <end position="312"/>
    </location>
</feature>
<feature type="transmembrane region" description="Helical" evidence="2">
    <location>
        <begin position="96"/>
        <end position="121"/>
    </location>
</feature>
<dbReference type="EMBL" id="QGLT01000002">
    <property type="protein sequence ID" value="PXZ00707.1"/>
    <property type="molecule type" value="Genomic_DNA"/>
</dbReference>
<organism evidence="3 4">
    <name type="scientific">Commensalibacter melissae</name>
    <dbReference type="NCBI Taxonomy" id="2070537"/>
    <lineage>
        <taxon>Bacteria</taxon>
        <taxon>Pseudomonadati</taxon>
        <taxon>Pseudomonadota</taxon>
        <taxon>Alphaproteobacteria</taxon>
        <taxon>Acetobacterales</taxon>
        <taxon>Acetobacteraceae</taxon>
    </lineage>
</organism>
<dbReference type="OrthoDB" id="5511876at2"/>
<evidence type="ECO:0000256" key="2">
    <source>
        <dbReference type="SAM" id="Phobius"/>
    </source>
</evidence>
<feature type="transmembrane region" description="Helical" evidence="2">
    <location>
        <begin position="234"/>
        <end position="257"/>
    </location>
</feature>
<evidence type="ECO:0000256" key="1">
    <source>
        <dbReference type="SAM" id="MobiDB-lite"/>
    </source>
</evidence>
<dbReference type="Proteomes" id="UP000247565">
    <property type="component" value="Unassembled WGS sequence"/>
</dbReference>
<dbReference type="GO" id="GO:0005548">
    <property type="term" value="F:phospholipid transporter activity"/>
    <property type="evidence" value="ECO:0007669"/>
    <property type="project" value="TreeGrafter"/>
</dbReference>
<feature type="region of interest" description="Disordered" evidence="1">
    <location>
        <begin position="1"/>
        <end position="21"/>
    </location>
</feature>
<dbReference type="Pfam" id="PF02405">
    <property type="entry name" value="MlaE"/>
    <property type="match status" value="1"/>
</dbReference>
<feature type="compositionally biased region" description="Polar residues" evidence="1">
    <location>
        <begin position="1"/>
        <end position="10"/>
    </location>
</feature>
<evidence type="ECO:0000313" key="4">
    <source>
        <dbReference type="Proteomes" id="UP000247565"/>
    </source>
</evidence>
<feature type="transmembrane region" description="Helical" evidence="2">
    <location>
        <begin position="324"/>
        <end position="341"/>
    </location>
</feature>
<dbReference type="GO" id="GO:0043190">
    <property type="term" value="C:ATP-binding cassette (ABC) transporter complex"/>
    <property type="evidence" value="ECO:0007669"/>
    <property type="project" value="InterPro"/>
</dbReference>
<feature type="transmembrane region" description="Helical" evidence="2">
    <location>
        <begin position="67"/>
        <end position="84"/>
    </location>
</feature>
<accession>A0A318MZ53</accession>
<dbReference type="RefSeq" id="WP_110438849.1">
    <property type="nucleotide sequence ID" value="NZ_CP046393.1"/>
</dbReference>
<protein>
    <submittedName>
        <fullName evidence="3">ABC transporter permease</fullName>
    </submittedName>
</protein>
<comment type="caution">
    <text evidence="3">The sequence shown here is derived from an EMBL/GenBank/DDBJ whole genome shotgun (WGS) entry which is preliminary data.</text>
</comment>
<sequence length="342" mass="37971">MNDYQNNNDQYTKRGSAPRSDKQVETILSSLNDNGIHDVDQYMESIRIREAEQEQTLYQRLKTVEPGFFSIFRKIGIVIFWYMQPVLNVIGSATRSYFRFLLSVLAVSWGVLVESISPLTWRRTVKYEFKRMVGLAIGGGFFSTFFTASLAGLAVVSQAILWLGAAGLTKMTGPILVTVLVRELAPVLVGMILLGRNGILTVTECSLLAMGGQLKFFTSMGIDAFITIVVPRAWAFTIASFTLGMVFGIISLFMGYLVTYFMGTMHDSIWMFYSNILAAMTGWDYILVPSKFIVMGFLIGVGSCITGMNVKVTDDPATLLPKGFTRGILLIMVVNILFTIGF</sequence>
<keyword evidence="2" id="KW-0812">Transmembrane</keyword>
<keyword evidence="2" id="KW-1133">Transmembrane helix</keyword>
<reference evidence="3 4" key="1">
    <citation type="submission" date="2018-05" db="EMBL/GenBank/DDBJ databases">
        <title>Reference genomes for bee gut microbiota database.</title>
        <authorList>
            <person name="Ellegaard K.M."/>
        </authorList>
    </citation>
    <scope>NUCLEOTIDE SEQUENCE [LARGE SCALE GENOMIC DNA]</scope>
    <source>
        <strain evidence="3 4">ESL0284</strain>
    </source>
</reference>
<feature type="transmembrane region" description="Helical" evidence="2">
    <location>
        <begin position="207"/>
        <end position="228"/>
    </location>
</feature>
<name>A0A318MZ53_9PROT</name>
<keyword evidence="4" id="KW-1185">Reference proteome</keyword>
<gene>
    <name evidence="3" type="ORF">DK869_04740</name>
</gene>
<evidence type="ECO:0000313" key="3">
    <source>
        <dbReference type="EMBL" id="PXZ00707.1"/>
    </source>
</evidence>
<dbReference type="InterPro" id="IPR030802">
    <property type="entry name" value="Permease_MalE"/>
</dbReference>
<feature type="transmembrane region" description="Helical" evidence="2">
    <location>
        <begin position="133"/>
        <end position="163"/>
    </location>
</feature>
<dbReference type="PANTHER" id="PTHR30188:SF4">
    <property type="entry name" value="PROTEIN TRIGALACTOSYLDIACYLGLYCEROL 1, CHLOROPLASTIC"/>
    <property type="match status" value="1"/>
</dbReference>